<dbReference type="RefSeq" id="WP_013644109.1">
    <property type="nucleotide sequence ID" value="NC_015216.1"/>
</dbReference>
<dbReference type="PANTHER" id="PTHR43432">
    <property type="entry name" value="SLR0285 PROTEIN"/>
    <property type="match status" value="1"/>
</dbReference>
<name>F0T9L0_METLA</name>
<dbReference type="GO" id="GO:0003824">
    <property type="term" value="F:catalytic activity"/>
    <property type="evidence" value="ECO:0007669"/>
    <property type="project" value="InterPro"/>
</dbReference>
<dbReference type="Gene3D" id="3.80.30.30">
    <property type="match status" value="1"/>
</dbReference>
<dbReference type="SFLD" id="SFLDS00029">
    <property type="entry name" value="Radical_SAM"/>
    <property type="match status" value="1"/>
</dbReference>
<dbReference type="eggNOG" id="arCOG01290">
    <property type="taxonomic scope" value="Archaea"/>
</dbReference>
<evidence type="ECO:0000259" key="4">
    <source>
        <dbReference type="Pfam" id="PF04055"/>
    </source>
</evidence>
<dbReference type="OrthoDB" id="15538at2157"/>
<organism evidence="5 6">
    <name type="scientific">Methanobacterium lacus (strain AL-21)</name>
    <dbReference type="NCBI Taxonomy" id="877455"/>
    <lineage>
        <taxon>Archaea</taxon>
        <taxon>Methanobacteriati</taxon>
        <taxon>Methanobacteriota</taxon>
        <taxon>Methanomada group</taxon>
        <taxon>Methanobacteria</taxon>
        <taxon>Methanobacteriales</taxon>
        <taxon>Methanobacteriaceae</taxon>
        <taxon>Methanobacterium</taxon>
    </lineage>
</organism>
<evidence type="ECO:0000256" key="1">
    <source>
        <dbReference type="ARBA" id="ARBA00022723"/>
    </source>
</evidence>
<sequence length="295" mass="33382">MVNKITVKTILNNSKKRDDWFLGRYTLNTYAGCSMACIYCYTRGSKYGGDHGSVVSAKLNAVPVLKKQLKNCIRRNERDIILFGSAADPYSTVEKDLNLTREVLGIIKRYKFPTHILTKSKQIIRDLDIIKDIRDVAMVPDDLVDKLKNGVIVSFSFSTLDEELAEIIEPGAPSPLERLETMKEFSDAGFKTGIINMPILPFLSDSDEAIKSMVKTAKFYGAHYVLYSGLTLYGSGNSDCKTLYLDFLREHNPDLVKEYEILFQKSFAPPKKYSFELSKRFSEISSKYGVKNSIL</sequence>
<dbReference type="InterPro" id="IPR040086">
    <property type="entry name" value="MJ0683-like"/>
</dbReference>
<dbReference type="GeneID" id="10276946"/>
<keyword evidence="3" id="KW-0411">Iron-sulfur</keyword>
<dbReference type="GO" id="GO:0051536">
    <property type="term" value="F:iron-sulfur cluster binding"/>
    <property type="evidence" value="ECO:0007669"/>
    <property type="project" value="UniProtKB-KW"/>
</dbReference>
<dbReference type="InterPro" id="IPR058240">
    <property type="entry name" value="rSAM_sf"/>
</dbReference>
<keyword evidence="1" id="KW-0479">Metal-binding</keyword>
<dbReference type="CDD" id="cd01335">
    <property type="entry name" value="Radical_SAM"/>
    <property type="match status" value="1"/>
</dbReference>
<dbReference type="Proteomes" id="UP000007490">
    <property type="component" value="Chromosome"/>
</dbReference>
<keyword evidence="2" id="KW-0408">Iron</keyword>
<dbReference type="AlphaFoldDB" id="F0T9L0"/>
<dbReference type="STRING" id="877455.Metbo_0506"/>
<proteinExistence type="predicted"/>
<dbReference type="HOGENOM" id="CLU_015525_2_0_2"/>
<reference evidence="6" key="1">
    <citation type="submission" date="2011-02" db="EMBL/GenBank/DDBJ databases">
        <title>Complete sequence of Methanobacterium sp. AL-21.</title>
        <authorList>
            <consortium name="US DOE Joint Genome Institute"/>
            <person name="Lucas S."/>
            <person name="Copeland A."/>
            <person name="Lapidus A."/>
            <person name="Cheng J.-F."/>
            <person name="Goodwin L."/>
            <person name="Pitluck S."/>
            <person name="Chertkov O."/>
            <person name="Detter J.C."/>
            <person name="Han C."/>
            <person name="Tapia R."/>
            <person name="Land M."/>
            <person name="Hauser L."/>
            <person name="Kyrpides N."/>
            <person name="Ivanova N."/>
            <person name="Mikhailova N."/>
            <person name="Pagani I."/>
            <person name="Cadillo-Quiroz H."/>
            <person name="Imachi H."/>
            <person name="Zinder S."/>
            <person name="Liu W."/>
            <person name="Woyke T."/>
        </authorList>
    </citation>
    <scope>NUCLEOTIDE SEQUENCE [LARGE SCALE GENOMIC DNA]</scope>
    <source>
        <strain evidence="6">AL-21</strain>
    </source>
</reference>
<dbReference type="Pfam" id="PF04055">
    <property type="entry name" value="Radical_SAM"/>
    <property type="match status" value="1"/>
</dbReference>
<dbReference type="KEGG" id="mel:Metbo_0506"/>
<dbReference type="SFLD" id="SFLDG01084">
    <property type="entry name" value="Uncharacterised_Radical_SAM_Su"/>
    <property type="match status" value="1"/>
</dbReference>
<evidence type="ECO:0000313" key="6">
    <source>
        <dbReference type="Proteomes" id="UP000007490"/>
    </source>
</evidence>
<dbReference type="PANTHER" id="PTHR43432:SF5">
    <property type="entry name" value="ELP3_MIAA_NIFB-LIKE RADICAL SAM CORE DOMAIN-CONTAINING PROTEIN"/>
    <property type="match status" value="1"/>
</dbReference>
<accession>F0T9L0</accession>
<dbReference type="InterPro" id="IPR007197">
    <property type="entry name" value="rSAM"/>
</dbReference>
<dbReference type="GO" id="GO:0046872">
    <property type="term" value="F:metal ion binding"/>
    <property type="evidence" value="ECO:0007669"/>
    <property type="project" value="UniProtKB-KW"/>
</dbReference>
<feature type="domain" description="Radical SAM core" evidence="4">
    <location>
        <begin position="28"/>
        <end position="210"/>
    </location>
</feature>
<protein>
    <submittedName>
        <fullName evidence="5">Radical SAM domain protein</fullName>
    </submittedName>
</protein>
<gene>
    <name evidence="5" type="ordered locus">Metbo_0506</name>
</gene>
<evidence type="ECO:0000313" key="5">
    <source>
        <dbReference type="EMBL" id="ADZ08758.1"/>
    </source>
</evidence>
<keyword evidence="6" id="KW-1185">Reference proteome</keyword>
<dbReference type="EMBL" id="CP002551">
    <property type="protein sequence ID" value="ADZ08758.1"/>
    <property type="molecule type" value="Genomic_DNA"/>
</dbReference>
<evidence type="ECO:0000256" key="3">
    <source>
        <dbReference type="ARBA" id="ARBA00023014"/>
    </source>
</evidence>
<reference evidence="5 6" key="2">
    <citation type="journal article" date="2014" name="Int. J. Syst. Evol. Microbiol.">
        <title>Methanobacterium paludis sp. nov. and a novel strain of Methanobacterium lacus isolated from northern peatlands.</title>
        <authorList>
            <person name="Cadillo-Quiroz H."/>
            <person name="Brauer S.L."/>
            <person name="Goodson N."/>
            <person name="Yavitt J.B."/>
            <person name="Zinder S.H."/>
        </authorList>
    </citation>
    <scope>NUCLEOTIDE SEQUENCE [LARGE SCALE GENOMIC DNA]</scope>
    <source>
        <strain evidence="5 6">AL-21</strain>
    </source>
</reference>
<evidence type="ECO:0000256" key="2">
    <source>
        <dbReference type="ARBA" id="ARBA00023004"/>
    </source>
</evidence>
<dbReference type="SUPFAM" id="SSF102114">
    <property type="entry name" value="Radical SAM enzymes"/>
    <property type="match status" value="1"/>
</dbReference>